<evidence type="ECO:0000256" key="4">
    <source>
        <dbReference type="ARBA" id="ARBA00022771"/>
    </source>
</evidence>
<evidence type="ECO:0000256" key="6">
    <source>
        <dbReference type="ARBA" id="ARBA00023125"/>
    </source>
</evidence>
<gene>
    <name evidence="11" type="ORF">ISN44_As05g046750</name>
</gene>
<dbReference type="Proteomes" id="UP000694251">
    <property type="component" value="Chromosome 5"/>
</dbReference>
<keyword evidence="2 8" id="KW-0479">Metal-binding</keyword>
<evidence type="ECO:0000256" key="1">
    <source>
        <dbReference type="ARBA" id="ARBA00022574"/>
    </source>
</evidence>
<feature type="region of interest" description="Disordered" evidence="9">
    <location>
        <begin position="60"/>
        <end position="102"/>
    </location>
</feature>
<dbReference type="Pfam" id="PF18345">
    <property type="entry name" value="zf_CCCH_4"/>
    <property type="match status" value="1"/>
</dbReference>
<dbReference type="InterPro" id="IPR000571">
    <property type="entry name" value="Znf_CCCH"/>
</dbReference>
<dbReference type="SMART" id="SM00356">
    <property type="entry name" value="ZnF_C3H1"/>
    <property type="match status" value="2"/>
</dbReference>
<keyword evidence="5 8" id="KW-0862">Zinc</keyword>
<feature type="zinc finger region" description="C3H1-type" evidence="8">
    <location>
        <begin position="113"/>
        <end position="140"/>
    </location>
</feature>
<dbReference type="GO" id="GO:0003677">
    <property type="term" value="F:DNA binding"/>
    <property type="evidence" value="ECO:0007669"/>
    <property type="project" value="UniProtKB-KW"/>
</dbReference>
<evidence type="ECO:0000256" key="5">
    <source>
        <dbReference type="ARBA" id="ARBA00022833"/>
    </source>
</evidence>
<dbReference type="GO" id="GO:0008270">
    <property type="term" value="F:zinc ion binding"/>
    <property type="evidence" value="ECO:0007669"/>
    <property type="project" value="UniProtKB-KW"/>
</dbReference>
<organism evidence="11 12">
    <name type="scientific">Arabidopsis suecica</name>
    <name type="common">Swedish thale-cress</name>
    <name type="synonym">Cardaminopsis suecica</name>
    <dbReference type="NCBI Taxonomy" id="45249"/>
    <lineage>
        <taxon>Eukaryota</taxon>
        <taxon>Viridiplantae</taxon>
        <taxon>Streptophyta</taxon>
        <taxon>Embryophyta</taxon>
        <taxon>Tracheophyta</taxon>
        <taxon>Spermatophyta</taxon>
        <taxon>Magnoliopsida</taxon>
        <taxon>eudicotyledons</taxon>
        <taxon>Gunneridae</taxon>
        <taxon>Pentapetalae</taxon>
        <taxon>rosids</taxon>
        <taxon>malvids</taxon>
        <taxon>Brassicales</taxon>
        <taxon>Brassicaceae</taxon>
        <taxon>Camelineae</taxon>
        <taxon>Arabidopsis</taxon>
    </lineage>
</organism>
<feature type="repeat" description="WD" evidence="7">
    <location>
        <begin position="151"/>
        <end position="192"/>
    </location>
</feature>
<keyword evidence="6" id="KW-0238">DNA-binding</keyword>
<name>A0A8T2DKS7_ARASU</name>
<reference evidence="11 12" key="1">
    <citation type="submission" date="2020-12" db="EMBL/GenBank/DDBJ databases">
        <title>Concerted genomic and epigenomic changes stabilize Arabidopsis allopolyploids.</title>
        <authorList>
            <person name="Chen Z."/>
        </authorList>
    </citation>
    <scope>NUCLEOTIDE SEQUENCE [LARGE SCALE GENOMIC DNA]</scope>
    <source>
        <strain evidence="11">As9502</strain>
        <tissue evidence="11">Leaf</tissue>
    </source>
</reference>
<keyword evidence="1 7" id="KW-0853">WD repeat</keyword>
<dbReference type="PANTHER" id="PTHR44489:SF1">
    <property type="entry name" value="ZINC FINGER CCCH DOMAIN-CONTAINING PROTEIN 63"/>
    <property type="match status" value="1"/>
</dbReference>
<dbReference type="InterPro" id="IPR001680">
    <property type="entry name" value="WD40_rpt"/>
</dbReference>
<evidence type="ECO:0000313" key="12">
    <source>
        <dbReference type="Proteomes" id="UP000694251"/>
    </source>
</evidence>
<evidence type="ECO:0000256" key="7">
    <source>
        <dbReference type="PROSITE-ProRule" id="PRU00221"/>
    </source>
</evidence>
<dbReference type="PROSITE" id="PS50082">
    <property type="entry name" value="WD_REPEATS_2"/>
    <property type="match status" value="2"/>
</dbReference>
<dbReference type="Pfam" id="PF00400">
    <property type="entry name" value="WD40"/>
    <property type="match status" value="3"/>
</dbReference>
<sequence>MDFDLNGGNKRVFNRLGGGGGVGGGSTRPMAPTDTRQKVCFHWRAGRCNRSPCPYLHRELPGPGPGQGQGPGYTNKRVAEESGFAGPSHRRGPGFNGNSSSSWGRFGGNRTVTKTEKVCNFWVDGNCTYGDKCRYLHCWSKGESFALLTQLDGHEKLVSGIALPSGSDKLYTGSKDETLRVWDCASGQCTGVLKLGGEIGCVLSEGPWLLVGMPNLVKAWNIETNADQSLSGPVGQVYSLVVGTDLLFAGTQDGSILAWRYNAATNCFEPAASLTGHTLAVVTLYVGANRLYSGSMDKTIKVWSLDNLQCIQTLTDHTSVVMSLICWDQFLLSCSLDNTVKIWAAIEGGNLEVTYTHKEEHGVLALCGVHDAEAKPVLLCACNDNTLRLYDLPSLGLFIRFTERGKIFAKQEIRAIQIGPGGIFFTGDGTGQVKVWKWCTEPTAALP</sequence>
<evidence type="ECO:0000256" key="8">
    <source>
        <dbReference type="PROSITE-ProRule" id="PRU00723"/>
    </source>
</evidence>
<dbReference type="AlphaFoldDB" id="A0A8T2DKS7"/>
<feature type="domain" description="C3H1-type" evidence="10">
    <location>
        <begin position="113"/>
        <end position="140"/>
    </location>
</feature>
<dbReference type="FunFam" id="2.130.10.10:FF:001235">
    <property type="entry name" value="Zinc finger CCCH domain-containing protein 48"/>
    <property type="match status" value="1"/>
</dbReference>
<evidence type="ECO:0000259" key="10">
    <source>
        <dbReference type="PROSITE" id="PS50103"/>
    </source>
</evidence>
<feature type="zinc finger region" description="C3H1-type" evidence="8">
    <location>
        <begin position="34"/>
        <end position="60"/>
    </location>
</feature>
<dbReference type="InterPro" id="IPR044715">
    <property type="entry name" value="WDR86-like"/>
</dbReference>
<dbReference type="OrthoDB" id="19711at2759"/>
<evidence type="ECO:0000256" key="3">
    <source>
        <dbReference type="ARBA" id="ARBA00022737"/>
    </source>
</evidence>
<dbReference type="PROSITE" id="PS50294">
    <property type="entry name" value="WD_REPEATS_REGION"/>
    <property type="match status" value="2"/>
</dbReference>
<evidence type="ECO:0000313" key="11">
    <source>
        <dbReference type="EMBL" id="KAG7612675.1"/>
    </source>
</evidence>
<dbReference type="EMBL" id="JAEFBJ010000005">
    <property type="protein sequence ID" value="KAG7612675.1"/>
    <property type="molecule type" value="Genomic_DNA"/>
</dbReference>
<evidence type="ECO:0000256" key="2">
    <source>
        <dbReference type="ARBA" id="ARBA00022723"/>
    </source>
</evidence>
<keyword evidence="3" id="KW-0677">Repeat</keyword>
<feature type="domain" description="C3H1-type" evidence="10">
    <location>
        <begin position="34"/>
        <end position="60"/>
    </location>
</feature>
<dbReference type="PANTHER" id="PTHR44489">
    <property type="match status" value="1"/>
</dbReference>
<protein>
    <submittedName>
        <fullName evidence="11">WD40 repeat</fullName>
    </submittedName>
</protein>
<accession>A0A8T2DKS7</accession>
<dbReference type="SMART" id="SM00320">
    <property type="entry name" value="WD40"/>
    <property type="match status" value="6"/>
</dbReference>
<feature type="repeat" description="WD" evidence="7">
    <location>
        <begin position="274"/>
        <end position="313"/>
    </location>
</feature>
<dbReference type="FunFam" id="2.130.10.10:FF:000869">
    <property type="entry name" value="Zinc finger CCCH domain-containing protein 48"/>
    <property type="match status" value="1"/>
</dbReference>
<evidence type="ECO:0000256" key="9">
    <source>
        <dbReference type="SAM" id="MobiDB-lite"/>
    </source>
</evidence>
<keyword evidence="12" id="KW-1185">Reference proteome</keyword>
<dbReference type="PROSITE" id="PS50103">
    <property type="entry name" value="ZF_C3H1"/>
    <property type="match status" value="2"/>
</dbReference>
<proteinExistence type="predicted"/>
<keyword evidence="4 8" id="KW-0863">Zinc-finger</keyword>
<comment type="caution">
    <text evidence="11">The sequence shown here is derived from an EMBL/GenBank/DDBJ whole genome shotgun (WGS) entry which is preliminary data.</text>
</comment>